<comment type="caution">
    <text evidence="14">The sequence shown here is derived from an EMBL/GenBank/DDBJ whole genome shotgun (WGS) entry which is preliminary data.</text>
</comment>
<keyword evidence="15" id="KW-1185">Reference proteome</keyword>
<evidence type="ECO:0000256" key="10">
    <source>
        <dbReference type="ARBA" id="ARBA00029409"/>
    </source>
</evidence>
<feature type="domain" description="7,8-dihydro-6-hydroxymethylpterin-pyrophosphokinase" evidence="13">
    <location>
        <begin position="5"/>
        <end position="100"/>
    </location>
</feature>
<evidence type="ECO:0000256" key="6">
    <source>
        <dbReference type="ARBA" id="ARBA00022741"/>
    </source>
</evidence>
<evidence type="ECO:0000256" key="7">
    <source>
        <dbReference type="ARBA" id="ARBA00022777"/>
    </source>
</evidence>
<evidence type="ECO:0000256" key="4">
    <source>
        <dbReference type="ARBA" id="ARBA00016218"/>
    </source>
</evidence>
<evidence type="ECO:0000256" key="9">
    <source>
        <dbReference type="ARBA" id="ARBA00022909"/>
    </source>
</evidence>
<dbReference type="EC" id="2.7.6.3" evidence="3"/>
<dbReference type="AlphaFoldDB" id="N9VGT1"/>
<evidence type="ECO:0000259" key="13">
    <source>
        <dbReference type="Pfam" id="PF01288"/>
    </source>
</evidence>
<name>N9VGT1_9GAMM</name>
<dbReference type="Pfam" id="PF01288">
    <property type="entry name" value="HPPK"/>
    <property type="match status" value="1"/>
</dbReference>
<dbReference type="PATRIC" id="fig|1268237.3.peg.3201"/>
<evidence type="ECO:0000256" key="3">
    <source>
        <dbReference type="ARBA" id="ARBA00013253"/>
    </source>
</evidence>
<keyword evidence="6" id="KW-0547">Nucleotide-binding</keyword>
<evidence type="ECO:0000313" key="14">
    <source>
        <dbReference type="EMBL" id="ENY70828.1"/>
    </source>
</evidence>
<dbReference type="GO" id="GO:0005524">
    <property type="term" value="F:ATP binding"/>
    <property type="evidence" value="ECO:0007669"/>
    <property type="project" value="UniProtKB-KW"/>
</dbReference>
<evidence type="ECO:0000256" key="1">
    <source>
        <dbReference type="ARBA" id="ARBA00005051"/>
    </source>
</evidence>
<protein>
    <recommendedName>
        <fullName evidence="4">2-amino-4-hydroxy-6-hydroxymethyldihydropteridine pyrophosphokinase</fullName>
        <ecNumber evidence="3">2.7.6.3</ecNumber>
    </recommendedName>
    <alternativeName>
        <fullName evidence="11">6-hydroxymethyl-7,8-dihydropterin pyrophosphokinase</fullName>
    </alternativeName>
    <alternativeName>
        <fullName evidence="12">7,8-dihydro-6-hydroxymethylpterin-pyrophosphokinase</fullName>
    </alternativeName>
</protein>
<gene>
    <name evidence="14" type="ORF">G114_16280</name>
</gene>
<dbReference type="GO" id="GO:0003848">
    <property type="term" value="F:2-amino-4-hydroxy-6-hydroxymethyldihydropteridine diphosphokinase activity"/>
    <property type="evidence" value="ECO:0007669"/>
    <property type="project" value="UniProtKB-EC"/>
</dbReference>
<evidence type="ECO:0000256" key="8">
    <source>
        <dbReference type="ARBA" id="ARBA00022840"/>
    </source>
</evidence>
<evidence type="ECO:0000256" key="2">
    <source>
        <dbReference type="ARBA" id="ARBA00005810"/>
    </source>
</evidence>
<dbReference type="Gene3D" id="3.30.70.560">
    <property type="entry name" value="7,8-Dihydro-6-hydroxymethylpterin-pyrophosphokinase HPPK"/>
    <property type="match status" value="1"/>
</dbReference>
<keyword evidence="5" id="KW-0808">Transferase</keyword>
<evidence type="ECO:0000313" key="15">
    <source>
        <dbReference type="Proteomes" id="UP000023775"/>
    </source>
</evidence>
<dbReference type="Proteomes" id="UP000023775">
    <property type="component" value="Unassembled WGS sequence"/>
</dbReference>
<dbReference type="UniPathway" id="UPA00077">
    <property type="reaction ID" value="UER00155"/>
</dbReference>
<comment type="similarity">
    <text evidence="2">Belongs to the HPPK family.</text>
</comment>
<evidence type="ECO:0000256" key="5">
    <source>
        <dbReference type="ARBA" id="ARBA00022679"/>
    </source>
</evidence>
<keyword evidence="8" id="KW-0067">ATP-binding</keyword>
<dbReference type="GO" id="GO:0046656">
    <property type="term" value="P:folic acid biosynthetic process"/>
    <property type="evidence" value="ECO:0007669"/>
    <property type="project" value="UniProtKB-KW"/>
</dbReference>
<keyword evidence="9" id="KW-0289">Folate biosynthesis</keyword>
<dbReference type="PANTHER" id="PTHR43071">
    <property type="entry name" value="2-AMINO-4-HYDROXY-6-HYDROXYMETHYLDIHYDROPTERIDINE PYROPHOSPHOKINASE"/>
    <property type="match status" value="1"/>
</dbReference>
<organism evidence="14 15">
    <name type="scientific">Aeromonas diversa CDC 2478-85</name>
    <dbReference type="NCBI Taxonomy" id="1268237"/>
    <lineage>
        <taxon>Bacteria</taxon>
        <taxon>Pseudomonadati</taxon>
        <taxon>Pseudomonadota</taxon>
        <taxon>Gammaproteobacteria</taxon>
        <taxon>Aeromonadales</taxon>
        <taxon>Aeromonadaceae</taxon>
        <taxon>Aeromonas</taxon>
    </lineage>
</organism>
<evidence type="ECO:0000256" key="12">
    <source>
        <dbReference type="ARBA" id="ARBA00033413"/>
    </source>
</evidence>
<evidence type="ECO:0000256" key="11">
    <source>
        <dbReference type="ARBA" id="ARBA00029766"/>
    </source>
</evidence>
<dbReference type="InterPro" id="IPR035907">
    <property type="entry name" value="Hppk_sf"/>
</dbReference>
<dbReference type="EMBL" id="APVG01000053">
    <property type="protein sequence ID" value="ENY70828.1"/>
    <property type="molecule type" value="Genomic_DNA"/>
</dbReference>
<dbReference type="SUPFAM" id="SSF55083">
    <property type="entry name" value="6-hydroxymethyl-7,8-dihydropterin pyrophosphokinase, HPPK"/>
    <property type="match status" value="1"/>
</dbReference>
<dbReference type="PANTHER" id="PTHR43071:SF1">
    <property type="entry name" value="2-AMINO-4-HYDROXY-6-HYDROXYMETHYLDIHYDROPTERIDINE PYROPHOSPHOKINASE"/>
    <property type="match status" value="1"/>
</dbReference>
<sequence>MYYLCSIGSNMEPHHHVSLAIDELVTQFGQLSLSSVIQTTPVGITSRHDFLNCLFVVESPLSNHELKGRFVAMEQAHGRDRSDPLCKVKDRPLDIDILASHPHGDFSAARVDSYLEALLAELCGEAVDPPGKISLSTLGMQIGMRPCQLAHPLH</sequence>
<comment type="function">
    <text evidence="10">Catalyzes the transfer of pyrophosphate from adenosine triphosphate (ATP) to 6-hydroxymethyl-7,8-dihydropterin, an enzymatic step in folate biosynthesis pathway.</text>
</comment>
<dbReference type="GO" id="GO:0046654">
    <property type="term" value="P:tetrahydrofolate biosynthetic process"/>
    <property type="evidence" value="ECO:0007669"/>
    <property type="project" value="UniProtKB-UniPathway"/>
</dbReference>
<reference evidence="14 15" key="1">
    <citation type="journal article" date="2013" name="Genome Announc.">
        <title>Draft Genome Sequence of the Aeromonas diversa Type Strain.</title>
        <authorList>
            <person name="Farfan M."/>
            <person name="Spataro N."/>
            <person name="Sanglas A."/>
            <person name="Albarral V."/>
            <person name="Loren J.G."/>
            <person name="Bosch E."/>
            <person name="Fuste M.C."/>
        </authorList>
    </citation>
    <scope>NUCLEOTIDE SEQUENCE [LARGE SCALE GENOMIC DNA]</scope>
    <source>
        <strain evidence="14 15">2478-85</strain>
    </source>
</reference>
<dbReference type="RefSeq" id="WP_005358804.1">
    <property type="nucleotide sequence ID" value="NZ_APVG01000053.1"/>
</dbReference>
<proteinExistence type="inferred from homology"/>
<dbReference type="OrthoDB" id="582926at2"/>
<dbReference type="InterPro" id="IPR000550">
    <property type="entry name" value="Hppk"/>
</dbReference>
<dbReference type="eggNOG" id="COG0801">
    <property type="taxonomic scope" value="Bacteria"/>
</dbReference>
<dbReference type="GO" id="GO:0016301">
    <property type="term" value="F:kinase activity"/>
    <property type="evidence" value="ECO:0007669"/>
    <property type="project" value="UniProtKB-KW"/>
</dbReference>
<keyword evidence="7 14" id="KW-0418">Kinase</keyword>
<accession>N9VGT1</accession>
<comment type="pathway">
    <text evidence="1">Cofactor biosynthesis; tetrahydrofolate biosynthesis; 2-amino-4-hydroxy-6-hydroxymethyl-7,8-dihydropteridine diphosphate from 7,8-dihydroneopterin triphosphate: step 4/4.</text>
</comment>